<dbReference type="PANTHER" id="PTHR33693:SF1">
    <property type="entry name" value="TYPE-4 URACIL-DNA GLYCOSYLASE"/>
    <property type="match status" value="1"/>
</dbReference>
<evidence type="ECO:0000256" key="2">
    <source>
        <dbReference type="ARBA" id="ARBA00006521"/>
    </source>
</evidence>
<evidence type="ECO:0000256" key="10">
    <source>
        <dbReference type="ARBA" id="ARBA00023014"/>
    </source>
</evidence>
<comment type="similarity">
    <text evidence="2">Belongs to the uracil-DNA glycosylase (UDG) superfamily. Type 4 (UDGa) family.</text>
</comment>
<gene>
    <name evidence="13" type="ORF">GALL_343520</name>
</gene>
<dbReference type="Gene3D" id="3.40.470.10">
    <property type="entry name" value="Uracil-DNA glycosylase-like domain"/>
    <property type="match status" value="1"/>
</dbReference>
<evidence type="ECO:0000256" key="4">
    <source>
        <dbReference type="ARBA" id="ARBA00019403"/>
    </source>
</evidence>
<evidence type="ECO:0000256" key="6">
    <source>
        <dbReference type="ARBA" id="ARBA00022723"/>
    </source>
</evidence>
<dbReference type="CDD" id="cd10030">
    <property type="entry name" value="UDG-F4_TTUDGA_SPO1dp_like"/>
    <property type="match status" value="1"/>
</dbReference>
<keyword evidence="9" id="KW-0408">Iron</keyword>
<keyword evidence="11" id="KW-0234">DNA repair</keyword>
<evidence type="ECO:0000259" key="12">
    <source>
        <dbReference type="SMART" id="SM00986"/>
    </source>
</evidence>
<dbReference type="SMART" id="SM00986">
    <property type="entry name" value="UDG"/>
    <property type="match status" value="1"/>
</dbReference>
<evidence type="ECO:0000256" key="3">
    <source>
        <dbReference type="ARBA" id="ARBA00012030"/>
    </source>
</evidence>
<evidence type="ECO:0000256" key="8">
    <source>
        <dbReference type="ARBA" id="ARBA00022801"/>
    </source>
</evidence>
<dbReference type="NCBIfam" id="TIGR00758">
    <property type="entry name" value="UDG_fam4"/>
    <property type="match status" value="1"/>
</dbReference>
<dbReference type="EC" id="3.2.2.27" evidence="3"/>
<name>A0A1J5QJX2_9ZZZZ</name>
<keyword evidence="5" id="KW-0004">4Fe-4S</keyword>
<evidence type="ECO:0000256" key="1">
    <source>
        <dbReference type="ARBA" id="ARBA00001400"/>
    </source>
</evidence>
<keyword evidence="7" id="KW-0227">DNA damage</keyword>
<dbReference type="InterPro" id="IPR051536">
    <property type="entry name" value="UDG_Type-4/5"/>
</dbReference>
<protein>
    <recommendedName>
        <fullName evidence="4">Type-4 uracil-DNA glycosylase</fullName>
        <ecNumber evidence="3">3.2.2.27</ecNumber>
    </recommendedName>
</protein>
<comment type="catalytic activity">
    <reaction evidence="1">
        <text>Hydrolyzes single-stranded DNA or mismatched double-stranded DNA and polynucleotides, releasing free uracil.</text>
        <dbReference type="EC" id="3.2.2.27"/>
    </reaction>
</comment>
<dbReference type="InterPro" id="IPR036895">
    <property type="entry name" value="Uracil-DNA_glycosylase-like_sf"/>
</dbReference>
<dbReference type="SUPFAM" id="SSF52141">
    <property type="entry name" value="Uracil-DNA glycosylase-like"/>
    <property type="match status" value="1"/>
</dbReference>
<feature type="domain" description="Uracil-DNA glycosylase-like" evidence="12">
    <location>
        <begin position="84"/>
        <end position="231"/>
    </location>
</feature>
<dbReference type="InterPro" id="IPR005122">
    <property type="entry name" value="Uracil-DNA_glycosylase-like"/>
</dbReference>
<keyword evidence="8" id="KW-0378">Hydrolase</keyword>
<organism evidence="13">
    <name type="scientific">mine drainage metagenome</name>
    <dbReference type="NCBI Taxonomy" id="410659"/>
    <lineage>
        <taxon>unclassified sequences</taxon>
        <taxon>metagenomes</taxon>
        <taxon>ecological metagenomes</taxon>
    </lineage>
</organism>
<dbReference type="GO" id="GO:0046872">
    <property type="term" value="F:metal ion binding"/>
    <property type="evidence" value="ECO:0007669"/>
    <property type="project" value="UniProtKB-KW"/>
</dbReference>
<dbReference type="InterPro" id="IPR005273">
    <property type="entry name" value="Ura-DNA_glyco_family4"/>
</dbReference>
<dbReference type="SMART" id="SM00987">
    <property type="entry name" value="UreE_C"/>
    <property type="match status" value="1"/>
</dbReference>
<dbReference type="GO" id="GO:0006281">
    <property type="term" value="P:DNA repair"/>
    <property type="evidence" value="ECO:0007669"/>
    <property type="project" value="UniProtKB-KW"/>
</dbReference>
<accession>A0A1J5QJX2</accession>
<evidence type="ECO:0000256" key="5">
    <source>
        <dbReference type="ARBA" id="ARBA00022485"/>
    </source>
</evidence>
<dbReference type="EMBL" id="MLJW01000668">
    <property type="protein sequence ID" value="OIQ83833.1"/>
    <property type="molecule type" value="Genomic_DNA"/>
</dbReference>
<evidence type="ECO:0000256" key="9">
    <source>
        <dbReference type="ARBA" id="ARBA00023004"/>
    </source>
</evidence>
<dbReference type="Pfam" id="PF03167">
    <property type="entry name" value="UDG"/>
    <property type="match status" value="1"/>
</dbReference>
<proteinExistence type="inferred from homology"/>
<dbReference type="PANTHER" id="PTHR33693">
    <property type="entry name" value="TYPE-5 URACIL-DNA GLYCOSYLASE"/>
    <property type="match status" value="1"/>
</dbReference>
<reference evidence="13" key="1">
    <citation type="submission" date="2016-10" db="EMBL/GenBank/DDBJ databases">
        <title>Sequence of Gallionella enrichment culture.</title>
        <authorList>
            <person name="Poehlein A."/>
            <person name="Muehling M."/>
            <person name="Daniel R."/>
        </authorList>
    </citation>
    <scope>NUCLEOTIDE SEQUENCE</scope>
</reference>
<evidence type="ECO:0000256" key="7">
    <source>
        <dbReference type="ARBA" id="ARBA00022763"/>
    </source>
</evidence>
<evidence type="ECO:0000256" key="11">
    <source>
        <dbReference type="ARBA" id="ARBA00023204"/>
    </source>
</evidence>
<comment type="caution">
    <text evidence="13">The sequence shown here is derived from an EMBL/GenBank/DDBJ whole genome shotgun (WGS) entry which is preliminary data.</text>
</comment>
<keyword evidence="6" id="KW-0479">Metal-binding</keyword>
<evidence type="ECO:0000313" key="13">
    <source>
        <dbReference type="EMBL" id="OIQ83833.1"/>
    </source>
</evidence>
<keyword evidence="10" id="KW-0411">Iron-sulfur</keyword>
<dbReference type="AlphaFoldDB" id="A0A1J5QJX2"/>
<dbReference type="GO" id="GO:0004844">
    <property type="term" value="F:uracil DNA N-glycosylase activity"/>
    <property type="evidence" value="ECO:0007669"/>
    <property type="project" value="UniProtKB-EC"/>
</dbReference>
<sequence length="248" mass="27471">MPRDVVLKELELLPAWRQRQQSAVDQAVLPVQSAPASSSKPDVDMPLGESRREAIMQMDWEALREGVGHCQSCALAQTRTQTVFGVGDEHADWLFVGEAPGAEEDRRGEPFVGEAGKLLDNMLAAIGLRRGDNVYIANVLKCRPPDNREPQREELLQCDPFLKRQVELIRPKLIVALGHVAAQSVLNSDVSIGALRGKLHDFHGVPVVVTYHPAYLLRNLLDKALAWEDLCFARAAMRQLQSVTATPL</sequence>
<dbReference type="GO" id="GO:0051539">
    <property type="term" value="F:4 iron, 4 sulfur cluster binding"/>
    <property type="evidence" value="ECO:0007669"/>
    <property type="project" value="UniProtKB-KW"/>
</dbReference>